<evidence type="ECO:0000256" key="1">
    <source>
        <dbReference type="ARBA" id="ARBA00006877"/>
    </source>
</evidence>
<dbReference type="Gene3D" id="3.40.50.1440">
    <property type="entry name" value="Tubulin/FtsZ, GTPase domain"/>
    <property type="match status" value="1"/>
</dbReference>
<dbReference type="InterPro" id="IPR045061">
    <property type="entry name" value="FtsZ/CetZ"/>
</dbReference>
<evidence type="ECO:0000259" key="8">
    <source>
        <dbReference type="SMART" id="SM00864"/>
    </source>
</evidence>
<dbReference type="GO" id="GO:0005737">
    <property type="term" value="C:cytoplasm"/>
    <property type="evidence" value="ECO:0007669"/>
    <property type="project" value="UniProtKB-SubCell"/>
</dbReference>
<comment type="similarity">
    <text evidence="1 6">Belongs to the CetZ family.</text>
</comment>
<dbReference type="GO" id="GO:0007017">
    <property type="term" value="P:microtubule-based process"/>
    <property type="evidence" value="ECO:0007669"/>
    <property type="project" value="InterPro"/>
</dbReference>
<evidence type="ECO:0000256" key="6">
    <source>
        <dbReference type="HAMAP-Rule" id="MF_01946"/>
    </source>
</evidence>
<dbReference type="Pfam" id="PF21011">
    <property type="entry name" value="CetZ_C"/>
    <property type="match status" value="1"/>
</dbReference>
<feature type="binding site" evidence="6">
    <location>
        <position position="165"/>
    </location>
    <ligand>
        <name>GTP</name>
        <dbReference type="ChEBI" id="CHEBI:37565"/>
    </ligand>
</feature>
<dbReference type="PANTHER" id="PTHR30314">
    <property type="entry name" value="CELL DIVISION PROTEIN FTSZ-RELATED"/>
    <property type="match status" value="1"/>
</dbReference>
<comment type="subcellular location">
    <subcellularLocation>
        <location evidence="6">Cytoplasm</location>
    </subcellularLocation>
</comment>
<name>A0A2R4X0I7_9EURY</name>
<dbReference type="SMART" id="SM00864">
    <property type="entry name" value="Tubulin"/>
    <property type="match status" value="1"/>
</dbReference>
<dbReference type="RefSeq" id="WP_108381664.1">
    <property type="nucleotide sequence ID" value="NZ_CP028858.1"/>
</dbReference>
<feature type="domain" description="Tubulin/FtsZ GTPase" evidence="8">
    <location>
        <begin position="2"/>
        <end position="201"/>
    </location>
</feature>
<dbReference type="InterPro" id="IPR036525">
    <property type="entry name" value="Tubulin/FtsZ_GTPase_sf"/>
</dbReference>
<dbReference type="Proteomes" id="UP000244727">
    <property type="component" value="Chromosome"/>
</dbReference>
<dbReference type="InterPro" id="IPR037103">
    <property type="entry name" value="Tubulin/FtsZ-like_C"/>
</dbReference>
<dbReference type="GO" id="GO:0005525">
    <property type="term" value="F:GTP binding"/>
    <property type="evidence" value="ECO:0007669"/>
    <property type="project" value="UniProtKB-UniRule"/>
</dbReference>
<keyword evidence="2 6" id="KW-0963">Cytoplasm</keyword>
<dbReference type="CDD" id="cd02202">
    <property type="entry name" value="CetZ_tubulin-like"/>
    <property type="match status" value="1"/>
</dbReference>
<organism evidence="9 10">
    <name type="scientific">Halococcoides cellulosivorans</name>
    <dbReference type="NCBI Taxonomy" id="1679096"/>
    <lineage>
        <taxon>Archaea</taxon>
        <taxon>Methanobacteriati</taxon>
        <taxon>Methanobacteriota</taxon>
        <taxon>Stenosarchaea group</taxon>
        <taxon>Halobacteria</taxon>
        <taxon>Halobacteriales</taxon>
        <taxon>Haloarculaceae</taxon>
        <taxon>Halococcoides</taxon>
    </lineage>
</organism>
<keyword evidence="4 6" id="KW-0133">Cell shape</keyword>
<keyword evidence="9" id="KW-0131">Cell cycle</keyword>
<dbReference type="PANTHER" id="PTHR30314:SF10">
    <property type="entry name" value="TUBULIN-LIKE PROTEIN CETZ"/>
    <property type="match status" value="1"/>
</dbReference>
<gene>
    <name evidence="6" type="primary">cetZ</name>
    <name evidence="9" type="ORF">HARCEL1_06060</name>
</gene>
<dbReference type="KEGG" id="harc:HARCEL1_06060"/>
<dbReference type="InterPro" id="IPR017975">
    <property type="entry name" value="Tubulin_CS"/>
</dbReference>
<dbReference type="Pfam" id="PF00091">
    <property type="entry name" value="Tubulin"/>
    <property type="match status" value="1"/>
</dbReference>
<evidence type="ECO:0000313" key="9">
    <source>
        <dbReference type="EMBL" id="AWB27295.1"/>
    </source>
</evidence>
<keyword evidence="10" id="KW-1185">Reference proteome</keyword>
<dbReference type="GO" id="GO:0051301">
    <property type="term" value="P:cell division"/>
    <property type="evidence" value="ECO:0007669"/>
    <property type="project" value="UniProtKB-KW"/>
</dbReference>
<sequence length="360" mass="38014">MQVVLIGVGQAGGKLAQAIAEFDYEMDLGAVTGALAVNTARADLQSLTIETQLIGQDRVKGHGVGGDNELGAEVMDADADQVMDALEGRITSQADAIVLVGGLGGGTGSGGMPVLARELKAVYDRPVYALGILPGRDEGSLYQVNAGRSLKTVLREADSTIMIDNDAWRSSDESLQAGFDTINQRVARRIGLLLATGERIGEGTAETVVDASDLINTLRRGELAAVGYATCEASEDAAENINAITSLARNAVLTGTSLPDAVDAQSALLVIAGEPQRIARKGVERARKWIEEETGSLDVRGGDFPMESDRLAAIVVLGGIERSRRVEEFLDRAREASEQTSASPADPTESFQDDRLDDLF</sequence>
<keyword evidence="5 6" id="KW-0342">GTP-binding</keyword>
<evidence type="ECO:0000256" key="3">
    <source>
        <dbReference type="ARBA" id="ARBA00022741"/>
    </source>
</evidence>
<dbReference type="GO" id="GO:0003924">
    <property type="term" value="F:GTPase activity"/>
    <property type="evidence" value="ECO:0007669"/>
    <property type="project" value="InterPro"/>
</dbReference>
<dbReference type="GO" id="GO:0005874">
    <property type="term" value="C:microtubule"/>
    <property type="evidence" value="ECO:0007669"/>
    <property type="project" value="InterPro"/>
</dbReference>
<dbReference type="GeneID" id="36512053"/>
<dbReference type="InterPro" id="IPR003008">
    <property type="entry name" value="Tubulin_FtsZ_GTPase"/>
</dbReference>
<feature type="binding site" evidence="6">
    <location>
        <position position="183"/>
    </location>
    <ligand>
        <name>GTP</name>
        <dbReference type="ChEBI" id="CHEBI:37565"/>
    </ligand>
</feature>
<evidence type="ECO:0000256" key="2">
    <source>
        <dbReference type="ARBA" id="ARBA00022490"/>
    </source>
</evidence>
<accession>A0A2R4X0I7</accession>
<feature type="region of interest" description="Disordered" evidence="7">
    <location>
        <begin position="331"/>
        <end position="360"/>
    </location>
</feature>
<dbReference type="GO" id="GO:0032153">
    <property type="term" value="C:cell division site"/>
    <property type="evidence" value="ECO:0007669"/>
    <property type="project" value="TreeGrafter"/>
</dbReference>
<dbReference type="HAMAP" id="MF_01946">
    <property type="entry name" value="CetZ"/>
    <property type="match status" value="1"/>
</dbReference>
<dbReference type="GO" id="GO:0008360">
    <property type="term" value="P:regulation of cell shape"/>
    <property type="evidence" value="ECO:0007669"/>
    <property type="project" value="UniProtKB-UniRule"/>
</dbReference>
<dbReference type="SUPFAM" id="SSF52490">
    <property type="entry name" value="Tubulin nucleotide-binding domain-like"/>
    <property type="match status" value="1"/>
</dbReference>
<dbReference type="EMBL" id="CP028858">
    <property type="protein sequence ID" value="AWB27295.1"/>
    <property type="molecule type" value="Genomic_DNA"/>
</dbReference>
<feature type="binding site" evidence="6">
    <location>
        <position position="138"/>
    </location>
    <ligand>
        <name>GTP</name>
        <dbReference type="ChEBI" id="CHEBI:37565"/>
    </ligand>
</feature>
<keyword evidence="9" id="KW-0132">Cell division</keyword>
<evidence type="ECO:0000256" key="5">
    <source>
        <dbReference type="ARBA" id="ARBA00023134"/>
    </source>
</evidence>
<evidence type="ECO:0000256" key="7">
    <source>
        <dbReference type="SAM" id="MobiDB-lite"/>
    </source>
</evidence>
<protein>
    <recommendedName>
        <fullName evidence="6">Tubulin-like protein CetZ</fullName>
    </recommendedName>
</protein>
<keyword evidence="3 6" id="KW-0547">Nucleotide-binding</keyword>
<dbReference type="Gene3D" id="3.30.1330.20">
    <property type="entry name" value="Tubulin/FtsZ, C-terminal domain"/>
    <property type="match status" value="1"/>
</dbReference>
<feature type="binding site" evidence="6">
    <location>
        <begin position="10"/>
        <end position="14"/>
    </location>
    <ligand>
        <name>GTP</name>
        <dbReference type="ChEBI" id="CHEBI:37565"/>
    </ligand>
</feature>
<feature type="binding site" evidence="6">
    <location>
        <begin position="106"/>
        <end position="108"/>
    </location>
    <ligand>
        <name>GTP</name>
        <dbReference type="ChEBI" id="CHEBI:37565"/>
    </ligand>
</feature>
<proteinExistence type="inferred from homology"/>
<evidence type="ECO:0000313" key="10">
    <source>
        <dbReference type="Proteomes" id="UP000244727"/>
    </source>
</evidence>
<evidence type="ECO:0000256" key="4">
    <source>
        <dbReference type="ARBA" id="ARBA00022960"/>
    </source>
</evidence>
<dbReference type="PROSITE" id="PS00227">
    <property type="entry name" value="TUBULIN"/>
    <property type="match status" value="1"/>
</dbReference>
<dbReference type="InterPro" id="IPR048737">
    <property type="entry name" value="CetZ_C"/>
</dbReference>
<comment type="function">
    <text evidence="6">Involved in cell shape control.</text>
</comment>
<dbReference type="InterPro" id="IPR032907">
    <property type="entry name" value="CetZ"/>
</dbReference>
<dbReference type="AlphaFoldDB" id="A0A2R4X0I7"/>
<reference evidence="9 10" key="1">
    <citation type="submission" date="2018-04" db="EMBL/GenBank/DDBJ databases">
        <title>Halococcoides cellulosivorans gen. nov., sp. nov., an extremely halophilic cellulose-utilizing haloarchaeon from hypersaline lakes.</title>
        <authorList>
            <person name="Sorokin D.Y."/>
            <person name="Toshchakov S.V."/>
            <person name="Samarov N.I."/>
            <person name="Korzhenkov A."/>
            <person name="Kublanov I.V."/>
        </authorList>
    </citation>
    <scope>NUCLEOTIDE SEQUENCE [LARGE SCALE GENOMIC DNA]</scope>
    <source>
        <strain evidence="9 10">HArcel1</strain>
    </source>
</reference>